<organism evidence="1 2">
    <name type="scientific">Cirrhinus mrigala</name>
    <name type="common">Mrigala</name>
    <dbReference type="NCBI Taxonomy" id="683832"/>
    <lineage>
        <taxon>Eukaryota</taxon>
        <taxon>Metazoa</taxon>
        <taxon>Chordata</taxon>
        <taxon>Craniata</taxon>
        <taxon>Vertebrata</taxon>
        <taxon>Euteleostomi</taxon>
        <taxon>Actinopterygii</taxon>
        <taxon>Neopterygii</taxon>
        <taxon>Teleostei</taxon>
        <taxon>Ostariophysi</taxon>
        <taxon>Cypriniformes</taxon>
        <taxon>Cyprinidae</taxon>
        <taxon>Labeoninae</taxon>
        <taxon>Labeonini</taxon>
        <taxon>Cirrhinus</taxon>
    </lineage>
</organism>
<gene>
    <name evidence="1" type="ORF">M9458_012422</name>
</gene>
<dbReference type="Proteomes" id="UP001529510">
    <property type="component" value="Unassembled WGS sequence"/>
</dbReference>
<feature type="non-terminal residue" evidence="1">
    <location>
        <position position="1"/>
    </location>
</feature>
<reference evidence="1 2" key="1">
    <citation type="submission" date="2024-05" db="EMBL/GenBank/DDBJ databases">
        <title>Genome sequencing and assembly of Indian major carp, Cirrhinus mrigala (Hamilton, 1822).</title>
        <authorList>
            <person name="Mohindra V."/>
            <person name="Chowdhury L.M."/>
            <person name="Lal K."/>
            <person name="Jena J.K."/>
        </authorList>
    </citation>
    <scope>NUCLEOTIDE SEQUENCE [LARGE SCALE GENOMIC DNA]</scope>
    <source>
        <strain evidence="1">CM1030</strain>
        <tissue evidence="1">Blood</tissue>
    </source>
</reference>
<keyword evidence="2" id="KW-1185">Reference proteome</keyword>
<name>A0ABD0R6J8_CIRMR</name>
<accession>A0ABD0R6J8</accession>
<protein>
    <submittedName>
        <fullName evidence="1">Uncharacterized protein</fullName>
    </submittedName>
</protein>
<dbReference type="EMBL" id="JAMKFB020000005">
    <property type="protein sequence ID" value="KAL0194126.1"/>
    <property type="molecule type" value="Genomic_DNA"/>
</dbReference>
<sequence length="49" mass="5410">GMKEIALHTNRQYMRGLVGCISHFTLATDYHLSLVDDAADGKNINTCTN</sequence>
<comment type="caution">
    <text evidence="1">The sequence shown here is derived from an EMBL/GenBank/DDBJ whole genome shotgun (WGS) entry which is preliminary data.</text>
</comment>
<evidence type="ECO:0000313" key="2">
    <source>
        <dbReference type="Proteomes" id="UP001529510"/>
    </source>
</evidence>
<dbReference type="AlphaFoldDB" id="A0ABD0R6J8"/>
<evidence type="ECO:0000313" key="1">
    <source>
        <dbReference type="EMBL" id="KAL0194126.1"/>
    </source>
</evidence>
<proteinExistence type="predicted"/>